<evidence type="ECO:0000313" key="3">
    <source>
        <dbReference type="Proteomes" id="UP000680670"/>
    </source>
</evidence>
<dbReference type="InterPro" id="IPR005079">
    <property type="entry name" value="Peptidase_C45_hydrolase"/>
</dbReference>
<keyword evidence="3" id="KW-1185">Reference proteome</keyword>
<dbReference type="InterPro" id="IPR029055">
    <property type="entry name" value="Ntn_hydrolases_N"/>
</dbReference>
<protein>
    <submittedName>
        <fullName evidence="2">Choloylglycine hydrolase</fullName>
    </submittedName>
</protein>
<organism evidence="2 3">
    <name type="scientific">Siminovitchia terrae</name>
    <name type="common">Bacillus terrae</name>
    <dbReference type="NCBI Taxonomy" id="1914933"/>
    <lineage>
        <taxon>Bacteria</taxon>
        <taxon>Bacillati</taxon>
        <taxon>Bacillota</taxon>
        <taxon>Bacilli</taxon>
        <taxon>Bacillales</taxon>
        <taxon>Bacillaceae</taxon>
        <taxon>Siminovitchia</taxon>
    </lineage>
</organism>
<dbReference type="InterPro" id="IPR047801">
    <property type="entry name" value="Peptidase_C45"/>
</dbReference>
<keyword evidence="2" id="KW-0378">Hydrolase</keyword>
<dbReference type="InterPro" id="IPR047794">
    <property type="entry name" value="C45_proenzyme-like"/>
</dbReference>
<dbReference type="Pfam" id="PF03417">
    <property type="entry name" value="AAT"/>
    <property type="match status" value="1"/>
</dbReference>
<comment type="caution">
    <text evidence="2">The sequence shown here is derived from an EMBL/GenBank/DDBJ whole genome shotgun (WGS) entry which is preliminary data.</text>
</comment>
<dbReference type="SUPFAM" id="SSF56235">
    <property type="entry name" value="N-terminal nucleophile aminohydrolases (Ntn hydrolases)"/>
    <property type="match status" value="1"/>
</dbReference>
<dbReference type="PANTHER" id="PTHR34180:SF1">
    <property type="entry name" value="BETA-ALANYL-DOPAMINE_CARCININE HYDROLASE"/>
    <property type="match status" value="1"/>
</dbReference>
<dbReference type="NCBIfam" id="NF040521">
    <property type="entry name" value="C45_proenzyme"/>
    <property type="match status" value="1"/>
</dbReference>
<name>A0ABQ4KQR6_SIMTE</name>
<evidence type="ECO:0000259" key="1">
    <source>
        <dbReference type="Pfam" id="PF03417"/>
    </source>
</evidence>
<dbReference type="RefSeq" id="WP_212952578.1">
    <property type="nucleotide sequence ID" value="NZ_BORJ01000001.1"/>
</dbReference>
<dbReference type="EMBL" id="BORJ01000001">
    <property type="protein sequence ID" value="GIN94381.1"/>
    <property type="molecule type" value="Genomic_DNA"/>
</dbReference>
<dbReference type="Proteomes" id="UP000680670">
    <property type="component" value="Unassembled WGS sequence"/>
</dbReference>
<gene>
    <name evidence="2" type="ORF">J6TS1_02510</name>
</gene>
<evidence type="ECO:0000313" key="2">
    <source>
        <dbReference type="EMBL" id="GIN94381.1"/>
    </source>
</evidence>
<proteinExistence type="predicted"/>
<dbReference type="PANTHER" id="PTHR34180">
    <property type="entry name" value="PEPTIDASE C45"/>
    <property type="match status" value="1"/>
</dbReference>
<feature type="domain" description="Peptidase C45 hydrolase" evidence="1">
    <location>
        <begin position="104"/>
        <end position="332"/>
    </location>
</feature>
<sequence>MKDSIQAYFSFLEGNSYEIGRRQGEEIKKIPNAMNVVLLPEPIDEAKFKDMEKLMNQYCPGLIEELQGFADSLNVKPSYLNFFDEALLQPGGCSLGAVLPSKTNDSKTYVLRNYDLSPAISDKRLCTTKVKGKYSHTGFSVSYLGRSEGLNEMGFCVAFASCGMPVGKHLGMKKPIIKGLQFMVIVRALLENCKNVEEGISYLEDMPIGTNMNLLLADANGNAALIETYDGERAVERVNNKSEFIIATNHALFPNISRKENGMLEHSRVRYDLMENNLKSNDFISKNHLRSLTLKEYPEGLTVHNYKQNFGTVHSILFDLDAKQLEFSFGSPIHNKICKLTVGEALPYFDLNVFIENTDYGPNFWRIIDK</sequence>
<reference evidence="2 3" key="1">
    <citation type="submission" date="2021-03" db="EMBL/GenBank/DDBJ databases">
        <title>Antimicrobial resistance genes in bacteria isolated from Japanese honey, and their potential for conferring macrolide and lincosamide resistance in the American foulbrood pathogen Paenibacillus larvae.</title>
        <authorList>
            <person name="Okamoto M."/>
            <person name="Kumagai M."/>
            <person name="Kanamori H."/>
            <person name="Takamatsu D."/>
        </authorList>
    </citation>
    <scope>NUCLEOTIDE SEQUENCE [LARGE SCALE GENOMIC DNA]</scope>
    <source>
        <strain evidence="2 3">J6TS1</strain>
    </source>
</reference>
<dbReference type="GO" id="GO:0016787">
    <property type="term" value="F:hydrolase activity"/>
    <property type="evidence" value="ECO:0007669"/>
    <property type="project" value="UniProtKB-KW"/>
</dbReference>
<dbReference type="Gene3D" id="3.60.60.10">
    <property type="entry name" value="Penicillin V Acylase, Chain A"/>
    <property type="match status" value="1"/>
</dbReference>
<accession>A0ABQ4KQR6</accession>